<keyword evidence="3" id="KW-1185">Reference proteome</keyword>
<organism evidence="2 3">
    <name type="scientific">Pyronema omphalodes (strain CBS 100304)</name>
    <name type="common">Pyronema confluens</name>
    <dbReference type="NCBI Taxonomy" id="1076935"/>
    <lineage>
        <taxon>Eukaryota</taxon>
        <taxon>Fungi</taxon>
        <taxon>Dikarya</taxon>
        <taxon>Ascomycota</taxon>
        <taxon>Pezizomycotina</taxon>
        <taxon>Pezizomycetes</taxon>
        <taxon>Pezizales</taxon>
        <taxon>Pyronemataceae</taxon>
        <taxon>Pyronema</taxon>
    </lineage>
</organism>
<reference evidence="2 3" key="1">
    <citation type="journal article" date="2013" name="PLoS Genet.">
        <title>The genome and development-dependent transcriptomes of Pyronema confluens: a window into fungal evolution.</title>
        <authorList>
            <person name="Traeger S."/>
            <person name="Altegoer F."/>
            <person name="Freitag M."/>
            <person name="Gabaldon T."/>
            <person name="Kempken F."/>
            <person name="Kumar A."/>
            <person name="Marcet-Houben M."/>
            <person name="Poggeler S."/>
            <person name="Stajich J.E."/>
            <person name="Nowrousian M."/>
        </authorList>
    </citation>
    <scope>NUCLEOTIDE SEQUENCE [LARGE SCALE GENOMIC DNA]</scope>
    <source>
        <strain evidence="3">CBS 100304</strain>
        <tissue evidence="2">Vegetative mycelium</tissue>
    </source>
</reference>
<gene>
    <name evidence="2" type="ORF">PCON_12690</name>
</gene>
<evidence type="ECO:0000256" key="1">
    <source>
        <dbReference type="SAM" id="MobiDB-lite"/>
    </source>
</evidence>
<proteinExistence type="predicted"/>
<protein>
    <submittedName>
        <fullName evidence="2">Uncharacterized protein</fullName>
    </submittedName>
</protein>
<sequence>MVDITGQEGGKEGTVQGILGVVSVTSVAKGPASVYSPARQRHKVKSTVIIISHINFYGTSGNPGDEGVSKASAKVPVFYHAKRRSPVRLLNPAAIIRSIIRRIVWFSLSDAERRAERRSRDPGGPVRSRNLSKEDKLAMLRNDGSPFVT</sequence>
<dbReference type="AlphaFoldDB" id="U4L8C7"/>
<name>U4L8C7_PYROM</name>
<evidence type="ECO:0000313" key="3">
    <source>
        <dbReference type="Proteomes" id="UP000018144"/>
    </source>
</evidence>
<evidence type="ECO:0000313" key="2">
    <source>
        <dbReference type="EMBL" id="CCX13097.1"/>
    </source>
</evidence>
<feature type="region of interest" description="Disordered" evidence="1">
    <location>
        <begin position="114"/>
        <end position="136"/>
    </location>
</feature>
<dbReference type="EMBL" id="HF935778">
    <property type="protein sequence ID" value="CCX13097.1"/>
    <property type="molecule type" value="Genomic_DNA"/>
</dbReference>
<accession>U4L8C7</accession>
<dbReference type="Proteomes" id="UP000018144">
    <property type="component" value="Unassembled WGS sequence"/>
</dbReference>